<accession>A0A6P8PPR2</accession>
<feature type="compositionally biased region" description="Basic and acidic residues" evidence="4">
    <location>
        <begin position="40"/>
        <end position="59"/>
    </location>
</feature>
<evidence type="ECO:0000256" key="4">
    <source>
        <dbReference type="SAM" id="MobiDB-lite"/>
    </source>
</evidence>
<keyword evidence="6" id="KW-1185">Reference proteome</keyword>
<dbReference type="FunFam" id="1.10.418.10:FF:000009">
    <property type="entry name" value="smoothelin isoform X2"/>
    <property type="match status" value="1"/>
</dbReference>
<gene>
    <name evidence="7" type="primary">SMTNL1</name>
</gene>
<dbReference type="PROSITE" id="PS50021">
    <property type="entry name" value="CH"/>
    <property type="match status" value="1"/>
</dbReference>
<organism evidence="6 7">
    <name type="scientific">Geotrypetes seraphini</name>
    <name type="common">Gaboon caecilian</name>
    <name type="synonym">Caecilia seraphini</name>
    <dbReference type="NCBI Taxonomy" id="260995"/>
    <lineage>
        <taxon>Eukaryota</taxon>
        <taxon>Metazoa</taxon>
        <taxon>Chordata</taxon>
        <taxon>Craniata</taxon>
        <taxon>Vertebrata</taxon>
        <taxon>Euteleostomi</taxon>
        <taxon>Amphibia</taxon>
        <taxon>Gymnophiona</taxon>
        <taxon>Geotrypetes</taxon>
    </lineage>
</organism>
<dbReference type="CTD" id="219537"/>
<keyword evidence="1" id="KW-0597">Phosphoprotein</keyword>
<dbReference type="RefSeq" id="XP_033776693.1">
    <property type="nucleotide sequence ID" value="XM_033920802.1"/>
</dbReference>
<feature type="domain" description="Calponin-homology (CH)" evidence="5">
    <location>
        <begin position="264"/>
        <end position="370"/>
    </location>
</feature>
<reference evidence="7" key="1">
    <citation type="submission" date="2025-08" db="UniProtKB">
        <authorList>
            <consortium name="RefSeq"/>
        </authorList>
    </citation>
    <scope>IDENTIFICATION</scope>
</reference>
<keyword evidence="2" id="KW-0175">Coiled coil</keyword>
<dbReference type="Proteomes" id="UP000515159">
    <property type="component" value="Chromosome 14"/>
</dbReference>
<protein>
    <submittedName>
        <fullName evidence="7">Smoothelin-like protein 1</fullName>
    </submittedName>
</protein>
<dbReference type="SMART" id="SM00033">
    <property type="entry name" value="CH"/>
    <property type="match status" value="1"/>
</dbReference>
<dbReference type="Pfam" id="PF00307">
    <property type="entry name" value="CH"/>
    <property type="match status" value="1"/>
</dbReference>
<dbReference type="AlphaFoldDB" id="A0A6P8PPR2"/>
<feature type="region of interest" description="Disordered" evidence="4">
    <location>
        <begin position="1"/>
        <end position="236"/>
    </location>
</feature>
<evidence type="ECO:0000313" key="6">
    <source>
        <dbReference type="Proteomes" id="UP000515159"/>
    </source>
</evidence>
<proteinExistence type="inferred from homology"/>
<dbReference type="PANTHER" id="PTHR23167:SF45">
    <property type="entry name" value="SMOOTHELIN-LIKE PROTEIN 1"/>
    <property type="match status" value="1"/>
</dbReference>
<comment type="similarity">
    <text evidence="3">Belongs to the smoothelin family.</text>
</comment>
<dbReference type="InterPro" id="IPR036872">
    <property type="entry name" value="CH_dom_sf"/>
</dbReference>
<dbReference type="InterPro" id="IPR050540">
    <property type="entry name" value="F-actin_Monoox_Mical"/>
</dbReference>
<evidence type="ECO:0000259" key="5">
    <source>
        <dbReference type="PROSITE" id="PS50021"/>
    </source>
</evidence>
<dbReference type="SUPFAM" id="SSF47576">
    <property type="entry name" value="Calponin-homology domain, CH-domain"/>
    <property type="match status" value="1"/>
</dbReference>
<feature type="compositionally biased region" description="Low complexity" evidence="4">
    <location>
        <begin position="18"/>
        <end position="29"/>
    </location>
</feature>
<dbReference type="OrthoDB" id="21607at2759"/>
<feature type="compositionally biased region" description="Basic and acidic residues" evidence="4">
    <location>
        <begin position="1"/>
        <end position="11"/>
    </location>
</feature>
<evidence type="ECO:0000256" key="1">
    <source>
        <dbReference type="ARBA" id="ARBA00022553"/>
    </source>
</evidence>
<dbReference type="CDD" id="cd21260">
    <property type="entry name" value="CH_SMTNL1"/>
    <property type="match status" value="1"/>
</dbReference>
<dbReference type="InParanoid" id="A0A6P8PPR2"/>
<sequence length="380" mass="40812">MDGMAEEKQGEVRSQSLTQEAETAGASEETSQERTQSGLGEKEEGVSGKETQEEAKTAEEVAQTEVAEEAERQEEAEKANEEGKEPTASAATEKKEEESQTVEPEEVAEDKSDAPGTQEEAGVASGTCSATEKETKGEAEEIAQDNEPASSSQDSREDAASSAAEANEGAKETGGAPSDADANGQPAPSGTDTKEHSGPSAATEKATSTEQKKPLERRRDLMRPRTVPKSSGAQSRKAIMEKFGGPVTGAAPGVKLQRSTSGAAGVKNMLLEWCRAKTRGYEHVDIQNFSSSWSSGMAFCALIHKFFPDALDYESLDPKNRRQNFELAFSAAEKHADCPPLLEADDMVRMSVPDSKCVYTYVQELYRSLVQKGLVKTKKQ</sequence>
<evidence type="ECO:0000256" key="2">
    <source>
        <dbReference type="ARBA" id="ARBA00023054"/>
    </source>
</evidence>
<evidence type="ECO:0000256" key="3">
    <source>
        <dbReference type="ARBA" id="ARBA00061655"/>
    </source>
</evidence>
<dbReference type="GeneID" id="117348551"/>
<dbReference type="KEGG" id="gsh:117348551"/>
<dbReference type="PANTHER" id="PTHR23167">
    <property type="entry name" value="CALPONIN HOMOLOGY DOMAIN-CONTAINING PROTEIN DDB_G0272472-RELATED"/>
    <property type="match status" value="1"/>
</dbReference>
<feature type="compositionally biased region" description="Basic and acidic residues" evidence="4">
    <location>
        <begin position="210"/>
        <end position="223"/>
    </location>
</feature>
<feature type="compositionally biased region" description="Basic and acidic residues" evidence="4">
    <location>
        <begin position="69"/>
        <end position="85"/>
    </location>
</feature>
<name>A0A6P8PPR2_GEOSA</name>
<dbReference type="Gene3D" id="1.10.418.10">
    <property type="entry name" value="Calponin-like domain"/>
    <property type="match status" value="1"/>
</dbReference>
<evidence type="ECO:0000313" key="7">
    <source>
        <dbReference type="RefSeq" id="XP_033776693.1"/>
    </source>
</evidence>
<feature type="compositionally biased region" description="Acidic residues" evidence="4">
    <location>
        <begin position="99"/>
        <end position="108"/>
    </location>
</feature>
<dbReference type="InterPro" id="IPR001715">
    <property type="entry name" value="CH_dom"/>
</dbReference>